<reference evidence="2 3" key="1">
    <citation type="submission" date="2020-04" db="EMBL/GenBank/DDBJ databases">
        <title>Perkinsus olseni comparative genomics.</title>
        <authorList>
            <person name="Bogema D.R."/>
        </authorList>
    </citation>
    <scope>NUCLEOTIDE SEQUENCE [LARGE SCALE GENOMIC DNA]</scope>
    <source>
        <strain evidence="2">ATCC PRA-205</strain>
    </source>
</reference>
<dbReference type="GO" id="GO:0007018">
    <property type="term" value="P:microtubule-based movement"/>
    <property type="evidence" value="ECO:0007669"/>
    <property type="project" value="InterPro"/>
</dbReference>
<dbReference type="InterPro" id="IPR026983">
    <property type="entry name" value="DHC"/>
</dbReference>
<dbReference type="InterPro" id="IPR027417">
    <property type="entry name" value="P-loop_NTPase"/>
</dbReference>
<dbReference type="InterPro" id="IPR042219">
    <property type="entry name" value="AAA_lid_11_sf"/>
</dbReference>
<dbReference type="GO" id="GO:0008569">
    <property type="term" value="F:minus-end-directed microtubule motor activity"/>
    <property type="evidence" value="ECO:0007669"/>
    <property type="project" value="InterPro"/>
</dbReference>
<protein>
    <recommendedName>
        <fullName evidence="1">SPX domain-containing protein</fullName>
    </recommendedName>
</protein>
<organism evidence="2 3">
    <name type="scientific">Perkinsus olseni</name>
    <name type="common">Perkinsus atlanticus</name>
    <dbReference type="NCBI Taxonomy" id="32597"/>
    <lineage>
        <taxon>Eukaryota</taxon>
        <taxon>Sar</taxon>
        <taxon>Alveolata</taxon>
        <taxon>Perkinsozoa</taxon>
        <taxon>Perkinsea</taxon>
        <taxon>Perkinsida</taxon>
        <taxon>Perkinsidae</taxon>
        <taxon>Perkinsus</taxon>
    </lineage>
</organism>
<dbReference type="Pfam" id="PF03028">
    <property type="entry name" value="Dynein_heavy"/>
    <property type="match status" value="1"/>
</dbReference>
<dbReference type="EMBL" id="JABANM010011781">
    <property type="protein sequence ID" value="KAF4737104.1"/>
    <property type="molecule type" value="Genomic_DNA"/>
</dbReference>
<dbReference type="GO" id="GO:0030286">
    <property type="term" value="C:dynein complex"/>
    <property type="evidence" value="ECO:0007669"/>
    <property type="project" value="InterPro"/>
</dbReference>
<evidence type="ECO:0000259" key="1">
    <source>
        <dbReference type="PROSITE" id="PS51382"/>
    </source>
</evidence>
<gene>
    <name evidence="2" type="ORF">FOZ62_030690</name>
</gene>
<feature type="non-terminal residue" evidence="2">
    <location>
        <position position="1"/>
    </location>
</feature>
<dbReference type="FunFam" id="1.10.8.720:FF:000003">
    <property type="entry name" value="Cytoplasmic dynein heavy chain 2"/>
    <property type="match status" value="1"/>
</dbReference>
<dbReference type="AlphaFoldDB" id="A0A7J6SVV4"/>
<feature type="domain" description="SPX" evidence="1">
    <location>
        <begin position="457"/>
        <end position="662"/>
    </location>
</feature>
<proteinExistence type="predicted"/>
<dbReference type="Pfam" id="PF18198">
    <property type="entry name" value="AAA_lid_11"/>
    <property type="match status" value="1"/>
</dbReference>
<dbReference type="GO" id="GO:0051959">
    <property type="term" value="F:dynein light intermediate chain binding"/>
    <property type="evidence" value="ECO:0007669"/>
    <property type="project" value="InterPro"/>
</dbReference>
<comment type="caution">
    <text evidence="2">The sequence shown here is derived from an EMBL/GenBank/DDBJ whole genome shotgun (WGS) entry which is preliminary data.</text>
</comment>
<name>A0A7J6SVV4_PEROL</name>
<evidence type="ECO:0000313" key="3">
    <source>
        <dbReference type="Proteomes" id="UP000574390"/>
    </source>
</evidence>
<dbReference type="PROSITE" id="PS51382">
    <property type="entry name" value="SPX"/>
    <property type="match status" value="1"/>
</dbReference>
<dbReference type="Gene3D" id="3.40.50.300">
    <property type="entry name" value="P-loop containing nucleotide triphosphate hydrolases"/>
    <property type="match status" value="1"/>
</dbReference>
<dbReference type="InterPro" id="IPR004273">
    <property type="entry name" value="Dynein_heavy_D6_P-loop"/>
</dbReference>
<dbReference type="PANTHER" id="PTHR45703:SF36">
    <property type="entry name" value="DYNEIN HEAVY CHAIN, CYTOPLASMIC"/>
    <property type="match status" value="1"/>
</dbReference>
<evidence type="ECO:0000313" key="2">
    <source>
        <dbReference type="EMBL" id="KAF4737104.1"/>
    </source>
</evidence>
<dbReference type="InterPro" id="IPR041658">
    <property type="entry name" value="AAA_lid_11"/>
</dbReference>
<sequence length="678" mass="75043">MSMEEDDEKPLSPPECTKAINVSHDQKNVIARLLSAAAFAGASSFAASLESSIENDPQGWTAFLSSTAAADTMNSIPQDGCHQSEDRVLASLENVIISRWMRPDLVEGYLERYADVTLALDPPLTSSFNTPSLQDSIMSESLMPNTTLYILACTSGFDPSLRIVDLAERLGIQLETVAMGSPEGYSLADRAVAVASKQQGRWALLTNMHLCLPYFRTMDRKIPTQTHNQFKLFITIDVGACTGQALPETLMKSGRILMFEAPTGVRPSLMRSYAEVLVSERVKRGPVERNRLHFLLAWLHAIVLERVRYAPVGWTKEFDFSEADLSCAVELTDKWLDEAVEASSSSTDSTTRRELINIDPAKIPWDAIRTTLIDVVYGGRLDNDADRKALTSIVEYLFSPEAFHKNFPLNPNSEPVDKDGALLHLPDARKREDFVALIDTLFAGKPTPQWLDSDVPMRFGRKLALALQNDTEDAPFISHKHLKEILSRQVREIRALDDMDDKETQEAASSKETIRIMDGHFFATLDADIDAMLTYIGTKQESLARSVAALVVRAQQAGLLDQENQPPNGTLLSTLTQVCVVMSQLGGLLSGYLVQCAAYSQLTMILSGSLALGMDLARELETVTEEANKLLAYIDINVAGMRKLLKQHDKQIPAEYQKRPVGSAPYTNHHRLLTDGVL</sequence>
<dbReference type="GO" id="GO:0045505">
    <property type="term" value="F:dynein intermediate chain binding"/>
    <property type="evidence" value="ECO:0007669"/>
    <property type="project" value="InterPro"/>
</dbReference>
<accession>A0A7J6SVV4</accession>
<dbReference type="InterPro" id="IPR004331">
    <property type="entry name" value="SPX_dom"/>
</dbReference>
<dbReference type="Gene3D" id="1.10.8.720">
    <property type="entry name" value="Region D6 of dynein motor"/>
    <property type="match status" value="1"/>
</dbReference>
<dbReference type="Proteomes" id="UP000574390">
    <property type="component" value="Unassembled WGS sequence"/>
</dbReference>
<dbReference type="PANTHER" id="PTHR45703">
    <property type="entry name" value="DYNEIN HEAVY CHAIN"/>
    <property type="match status" value="1"/>
</dbReference>